<sequence length="83" mass="9381">MGAGKLIPPLGGYQAVADILGTTRQAVMGRWKRMQKPATTKHKRSDFPRPVTVTSSGPMWNLDEIHEYARRKKLGIYREKDQG</sequence>
<accession>A0A1Y3PH14</accession>
<comment type="caution">
    <text evidence="1">The sequence shown here is derived from an EMBL/GenBank/DDBJ whole genome shotgun (WGS) entry which is preliminary data.</text>
</comment>
<dbReference type="EMBL" id="LZRT01000087">
    <property type="protein sequence ID" value="OUM86640.1"/>
    <property type="molecule type" value="Genomic_DNA"/>
</dbReference>
<evidence type="ECO:0000313" key="1">
    <source>
        <dbReference type="EMBL" id="OUM86640.1"/>
    </source>
</evidence>
<gene>
    <name evidence="1" type="ORF">BAA01_11565</name>
</gene>
<protein>
    <submittedName>
        <fullName evidence="1">Uncharacterized protein</fullName>
    </submittedName>
</protein>
<proteinExistence type="predicted"/>
<evidence type="ECO:0000313" key="2">
    <source>
        <dbReference type="Proteomes" id="UP000196475"/>
    </source>
</evidence>
<reference evidence="2" key="1">
    <citation type="submission" date="2016-06" db="EMBL/GenBank/DDBJ databases">
        <authorList>
            <person name="Nascimento L."/>
            <person name="Pereira R.V."/>
            <person name="Martins L.F."/>
            <person name="Quaggio R.B."/>
            <person name="Silva A.M."/>
            <person name="Setubal J.C."/>
        </authorList>
    </citation>
    <scope>NUCLEOTIDE SEQUENCE [LARGE SCALE GENOMIC DNA]</scope>
</reference>
<dbReference type="AlphaFoldDB" id="A0A1Y3PH14"/>
<name>A0A1Y3PH14_9BACI</name>
<dbReference type="Proteomes" id="UP000196475">
    <property type="component" value="Unassembled WGS sequence"/>
</dbReference>
<organism evidence="1 2">
    <name type="scientific">Bacillus thermozeamaize</name>
    <dbReference type="NCBI Taxonomy" id="230954"/>
    <lineage>
        <taxon>Bacteria</taxon>
        <taxon>Bacillati</taxon>
        <taxon>Bacillota</taxon>
        <taxon>Bacilli</taxon>
        <taxon>Bacillales</taxon>
        <taxon>Bacillaceae</taxon>
        <taxon>Bacillus</taxon>
    </lineage>
</organism>